<evidence type="ECO:0000313" key="7">
    <source>
        <dbReference type="Proteomes" id="UP000612055"/>
    </source>
</evidence>
<accession>A0A835Y012</accession>
<keyword evidence="7" id="KW-1185">Reference proteome</keyword>
<evidence type="ECO:0000256" key="2">
    <source>
        <dbReference type="ARBA" id="ARBA00022737"/>
    </source>
</evidence>
<dbReference type="InterPro" id="IPR000210">
    <property type="entry name" value="BTB/POZ_dom"/>
</dbReference>
<dbReference type="AlphaFoldDB" id="A0A835Y012"/>
<feature type="domain" description="BTB" evidence="5">
    <location>
        <begin position="376"/>
        <end position="448"/>
    </location>
</feature>
<dbReference type="Pfam" id="PF00651">
    <property type="entry name" value="BTB"/>
    <property type="match status" value="1"/>
</dbReference>
<evidence type="ECO:0000256" key="4">
    <source>
        <dbReference type="SAM" id="MobiDB-lite"/>
    </source>
</evidence>
<proteinExistence type="predicted"/>
<dbReference type="SUPFAM" id="SSF54695">
    <property type="entry name" value="POZ domain"/>
    <property type="match status" value="1"/>
</dbReference>
<organism evidence="6 7">
    <name type="scientific">Edaphochlamys debaryana</name>
    <dbReference type="NCBI Taxonomy" id="47281"/>
    <lineage>
        <taxon>Eukaryota</taxon>
        <taxon>Viridiplantae</taxon>
        <taxon>Chlorophyta</taxon>
        <taxon>core chlorophytes</taxon>
        <taxon>Chlorophyceae</taxon>
        <taxon>CS clade</taxon>
        <taxon>Chlamydomonadales</taxon>
        <taxon>Chlamydomonadales incertae sedis</taxon>
        <taxon>Edaphochlamys</taxon>
    </lineage>
</organism>
<evidence type="ECO:0000256" key="1">
    <source>
        <dbReference type="ARBA" id="ARBA00004906"/>
    </source>
</evidence>
<gene>
    <name evidence="6" type="ORF">HYH03_008538</name>
</gene>
<dbReference type="Gene3D" id="3.30.710.10">
    <property type="entry name" value="Potassium Channel Kv1.1, Chain A"/>
    <property type="match status" value="1"/>
</dbReference>
<dbReference type="SMART" id="SM00225">
    <property type="entry name" value="BTB"/>
    <property type="match status" value="1"/>
</dbReference>
<name>A0A835Y012_9CHLO</name>
<keyword evidence="2" id="KW-0677">Repeat</keyword>
<dbReference type="GO" id="GO:0005737">
    <property type="term" value="C:cytoplasm"/>
    <property type="evidence" value="ECO:0007669"/>
    <property type="project" value="TreeGrafter"/>
</dbReference>
<dbReference type="PANTHER" id="PTHR46231:SF1">
    <property type="entry name" value="ANKYRIN REPEAT AND BTB_POZ DOMAIN-CONTAINING PROTEIN 1"/>
    <property type="match status" value="1"/>
</dbReference>
<comment type="pathway">
    <text evidence="1">Protein modification; protein ubiquitination.</text>
</comment>
<keyword evidence="3" id="KW-0040">ANK repeat</keyword>
<dbReference type="PANTHER" id="PTHR46231">
    <property type="entry name" value="ANKYRIN REPEAT AND BTB/POZ DOMAIN-CONTAINING PROTEIN 1"/>
    <property type="match status" value="1"/>
</dbReference>
<dbReference type="Gene3D" id="2.120.10.30">
    <property type="entry name" value="TolB, C-terminal domain"/>
    <property type="match status" value="1"/>
</dbReference>
<dbReference type="GO" id="GO:0000151">
    <property type="term" value="C:ubiquitin ligase complex"/>
    <property type="evidence" value="ECO:0007669"/>
    <property type="project" value="TreeGrafter"/>
</dbReference>
<dbReference type="InterPro" id="IPR011042">
    <property type="entry name" value="6-blade_b-propeller_TolB-like"/>
</dbReference>
<evidence type="ECO:0000313" key="6">
    <source>
        <dbReference type="EMBL" id="KAG2493413.1"/>
    </source>
</evidence>
<dbReference type="SUPFAM" id="SSF63829">
    <property type="entry name" value="Calcium-dependent phosphotriesterase"/>
    <property type="match status" value="1"/>
</dbReference>
<sequence length="590" mass="62186">MSKAVVIGKLDLGPRAILGVVVRPPVQTILIDRPESQTLAFLDNGAVHELQYKGGIALGPQVKRLHRSGWDPVYDPASKSVYYNTAHNAVAKLDSWMNSEWDVLAAPHRLLYKFAFSFADDEDEDGKEEFTGLRSLSPDGDGGVWGLSSDGRIRRLQVGAGSKASDKLATLEGARAPAGSWRCLAYDLPSGTLWAATDTAVCRVRTEGSGGGGRRSRVELVAGDREDRGDVDGSGTAARFKDIAALLPVPGGRLLIADGSDLRCMDAGGAVSTLLRGCLPHLWKLVLLPDGDLMVVTGRRKFLLISYLDRPAATKQPSKQPSKQLSKRPSKQPTQPSQNPAVPSSPLLSLLLEGAGGSGGSCAPVLTASGAEGVTIRVTVRVGEREFSVPRSVLVAGSEYFAARLLVRAKGKGSAKTHVGEVTLPDADPAAFAHLLSYMYRASQGLSRASALLRAVPPALLRPTAALAGRLQLDGAVAVLTERLAAAATPASVLSDLAWADANGFPALAEQLRRGFPMAAELEQRAAAATPATVLSDLVWAHDQGFPGLAERLRAYAVAHRGDLEPSALRRLVEACPAQAAELLAALAKA</sequence>
<feature type="compositionally biased region" description="Polar residues" evidence="4">
    <location>
        <begin position="331"/>
        <end position="342"/>
    </location>
</feature>
<feature type="compositionally biased region" description="Polar residues" evidence="4">
    <location>
        <begin position="315"/>
        <end position="324"/>
    </location>
</feature>
<dbReference type="InterPro" id="IPR011333">
    <property type="entry name" value="SKP1/BTB/POZ_sf"/>
</dbReference>
<evidence type="ECO:0000259" key="5">
    <source>
        <dbReference type="PROSITE" id="PS50097"/>
    </source>
</evidence>
<dbReference type="PROSITE" id="PS50097">
    <property type="entry name" value="BTB"/>
    <property type="match status" value="1"/>
</dbReference>
<comment type="caution">
    <text evidence="6">The sequence shown here is derived from an EMBL/GenBank/DDBJ whole genome shotgun (WGS) entry which is preliminary data.</text>
</comment>
<dbReference type="EMBL" id="JAEHOE010000038">
    <property type="protein sequence ID" value="KAG2493413.1"/>
    <property type="molecule type" value="Genomic_DNA"/>
</dbReference>
<dbReference type="Proteomes" id="UP000612055">
    <property type="component" value="Unassembled WGS sequence"/>
</dbReference>
<dbReference type="InterPro" id="IPR044515">
    <property type="entry name" value="ABTB1"/>
</dbReference>
<evidence type="ECO:0000256" key="3">
    <source>
        <dbReference type="ARBA" id="ARBA00023043"/>
    </source>
</evidence>
<reference evidence="6" key="1">
    <citation type="journal article" date="2020" name="bioRxiv">
        <title>Comparative genomics of Chlamydomonas.</title>
        <authorList>
            <person name="Craig R.J."/>
            <person name="Hasan A.R."/>
            <person name="Ness R.W."/>
            <person name="Keightley P.D."/>
        </authorList>
    </citation>
    <scope>NUCLEOTIDE SEQUENCE</scope>
    <source>
        <strain evidence="6">CCAP 11/70</strain>
    </source>
</reference>
<dbReference type="CDD" id="cd18186">
    <property type="entry name" value="BTB_POZ_ZBTB_KLHL-like"/>
    <property type="match status" value="1"/>
</dbReference>
<protein>
    <recommendedName>
        <fullName evidence="5">BTB domain-containing protein</fullName>
    </recommendedName>
</protein>
<feature type="region of interest" description="Disordered" evidence="4">
    <location>
        <begin position="313"/>
        <end position="343"/>
    </location>
</feature>